<feature type="region of interest" description="Disordered" evidence="1">
    <location>
        <begin position="30"/>
        <end position="68"/>
    </location>
</feature>
<evidence type="ECO:0000313" key="2">
    <source>
        <dbReference type="EMBL" id="KAK4228751.1"/>
    </source>
</evidence>
<comment type="caution">
    <text evidence="2">The sequence shown here is derived from an EMBL/GenBank/DDBJ whole genome shotgun (WGS) entry which is preliminary data.</text>
</comment>
<dbReference type="EMBL" id="MU865315">
    <property type="protein sequence ID" value="KAK4228751.1"/>
    <property type="molecule type" value="Genomic_DNA"/>
</dbReference>
<keyword evidence="3" id="KW-1185">Reference proteome</keyword>
<sequence length="158" mass="17645">MAHTNGFITSDDELSAEALATGLMNYEFQSELSDSDAPDPIALDEITQPFVPAPAPPPPLPPQKKMPNAPMEIVSDLEPPIQTNGWCINGHVEWEDRDVQMLDSVAKSMAHPIEVVLNWITPNERAAYEYFEVEEYVAEDYDARRKKRLYGVSHGGAF</sequence>
<protein>
    <submittedName>
        <fullName evidence="2">Uncharacterized protein</fullName>
    </submittedName>
</protein>
<accession>A0AAN7GWX8</accession>
<proteinExistence type="predicted"/>
<feature type="compositionally biased region" description="Pro residues" evidence="1">
    <location>
        <begin position="51"/>
        <end position="64"/>
    </location>
</feature>
<evidence type="ECO:0000313" key="3">
    <source>
        <dbReference type="Proteomes" id="UP001301958"/>
    </source>
</evidence>
<dbReference type="Proteomes" id="UP001301958">
    <property type="component" value="Unassembled WGS sequence"/>
</dbReference>
<name>A0AAN7GWX8_9PEZI</name>
<evidence type="ECO:0000256" key="1">
    <source>
        <dbReference type="SAM" id="MobiDB-lite"/>
    </source>
</evidence>
<reference evidence="2" key="1">
    <citation type="journal article" date="2023" name="Mol. Phylogenet. Evol.">
        <title>Genome-scale phylogeny and comparative genomics of the fungal order Sordariales.</title>
        <authorList>
            <person name="Hensen N."/>
            <person name="Bonometti L."/>
            <person name="Westerberg I."/>
            <person name="Brannstrom I.O."/>
            <person name="Guillou S."/>
            <person name="Cros-Aarteil S."/>
            <person name="Calhoun S."/>
            <person name="Haridas S."/>
            <person name="Kuo A."/>
            <person name="Mondo S."/>
            <person name="Pangilinan J."/>
            <person name="Riley R."/>
            <person name="LaButti K."/>
            <person name="Andreopoulos B."/>
            <person name="Lipzen A."/>
            <person name="Chen C."/>
            <person name="Yan M."/>
            <person name="Daum C."/>
            <person name="Ng V."/>
            <person name="Clum A."/>
            <person name="Steindorff A."/>
            <person name="Ohm R.A."/>
            <person name="Martin F."/>
            <person name="Silar P."/>
            <person name="Natvig D.O."/>
            <person name="Lalanne C."/>
            <person name="Gautier V."/>
            <person name="Ament-Velasquez S.L."/>
            <person name="Kruys A."/>
            <person name="Hutchinson M.I."/>
            <person name="Powell A.J."/>
            <person name="Barry K."/>
            <person name="Miller A.N."/>
            <person name="Grigoriev I.V."/>
            <person name="Debuchy R."/>
            <person name="Gladieux P."/>
            <person name="Hiltunen Thoren M."/>
            <person name="Johannesson H."/>
        </authorList>
    </citation>
    <scope>NUCLEOTIDE SEQUENCE</scope>
    <source>
        <strain evidence="2">CBS 990.96</strain>
    </source>
</reference>
<reference evidence="2" key="2">
    <citation type="submission" date="2023-05" db="EMBL/GenBank/DDBJ databases">
        <authorList>
            <consortium name="Lawrence Berkeley National Laboratory"/>
            <person name="Steindorff A."/>
            <person name="Hensen N."/>
            <person name="Bonometti L."/>
            <person name="Westerberg I."/>
            <person name="Brannstrom I.O."/>
            <person name="Guillou S."/>
            <person name="Cros-Aarteil S."/>
            <person name="Calhoun S."/>
            <person name="Haridas S."/>
            <person name="Kuo A."/>
            <person name="Mondo S."/>
            <person name="Pangilinan J."/>
            <person name="Riley R."/>
            <person name="Labutti K."/>
            <person name="Andreopoulos B."/>
            <person name="Lipzen A."/>
            <person name="Chen C."/>
            <person name="Yanf M."/>
            <person name="Daum C."/>
            <person name="Ng V."/>
            <person name="Clum A."/>
            <person name="Ohm R."/>
            <person name="Martin F."/>
            <person name="Silar P."/>
            <person name="Natvig D."/>
            <person name="Lalanne C."/>
            <person name="Gautier V."/>
            <person name="Ament-Velasquez S.L."/>
            <person name="Kruys A."/>
            <person name="Hutchinson M.I."/>
            <person name="Powell A.J."/>
            <person name="Barry K."/>
            <person name="Miller A.N."/>
            <person name="Grigoriev I.V."/>
            <person name="Debuchy R."/>
            <person name="Gladieux P."/>
            <person name="Thoren M.H."/>
            <person name="Johannesson H."/>
        </authorList>
    </citation>
    <scope>NUCLEOTIDE SEQUENCE</scope>
    <source>
        <strain evidence="2">CBS 990.96</strain>
    </source>
</reference>
<gene>
    <name evidence="2" type="ORF">QBC38DRAFT_474236</name>
</gene>
<dbReference type="AlphaFoldDB" id="A0AAN7GWX8"/>
<organism evidence="2 3">
    <name type="scientific">Podospora fimiseda</name>
    <dbReference type="NCBI Taxonomy" id="252190"/>
    <lineage>
        <taxon>Eukaryota</taxon>
        <taxon>Fungi</taxon>
        <taxon>Dikarya</taxon>
        <taxon>Ascomycota</taxon>
        <taxon>Pezizomycotina</taxon>
        <taxon>Sordariomycetes</taxon>
        <taxon>Sordariomycetidae</taxon>
        <taxon>Sordariales</taxon>
        <taxon>Podosporaceae</taxon>
        <taxon>Podospora</taxon>
    </lineage>
</organism>